<sequence>MTPPAQAYHPWQRRPGSRDNRMRTVLLIAVTLSAVYAVQIVIDMCRPRYPEELAHAWVGWLNPWLRFAGPEPAVLWYQVSFWCYLVSLPAALAIWLASRRTAGDPRKWQALAAGVLLLPYPVWVLDTVFGHFLLILLCLPSTAYALWLVHRMQRYGRMPVRLLVSVAGAGVLVGGGFGGSMQQWWQDYGSNFLTAQTISSVGEQNSPQEILLHMAQLKPEITAGGVLFAGVFEEVGKAAGIAIVYLLLRRHVHNVVSGIVLGAASGIGFNLSEAAAYMAQSPATDSTQYFLRQSLGLLAAHMAFTAAIGAGFGIARQMPDRRSRWLAISSGFAVGIGGHIANDVFITTWSLNETKWFSPSPIVHTLVLTPLAFLLFQGPMVLLYLVLLRRGLRDQAAGLAVELADEAELGFGAVTPDEVPVLLRPMRRFYLQLKALRHAGPTSYLRLGRLYDAQLQLGLARWHRSRGEQDPFAPDVRILRDRVVGLKKQQFAAARFVQPLQGAS</sequence>
<keyword evidence="2" id="KW-0645">Protease</keyword>
<feature type="transmembrane region" description="Helical" evidence="1">
    <location>
        <begin position="362"/>
        <end position="387"/>
    </location>
</feature>
<dbReference type="GO" id="GO:0008233">
    <property type="term" value="F:peptidase activity"/>
    <property type="evidence" value="ECO:0007669"/>
    <property type="project" value="UniProtKB-KW"/>
</dbReference>
<accession>A0A4R2JX80</accession>
<organism evidence="2 3">
    <name type="scientific">Actinocrispum wychmicini</name>
    <dbReference type="NCBI Taxonomy" id="1213861"/>
    <lineage>
        <taxon>Bacteria</taxon>
        <taxon>Bacillati</taxon>
        <taxon>Actinomycetota</taxon>
        <taxon>Actinomycetes</taxon>
        <taxon>Pseudonocardiales</taxon>
        <taxon>Pseudonocardiaceae</taxon>
        <taxon>Actinocrispum</taxon>
    </lineage>
</organism>
<feature type="transmembrane region" description="Helical" evidence="1">
    <location>
        <begin position="325"/>
        <end position="342"/>
    </location>
</feature>
<dbReference type="OrthoDB" id="4194692at2"/>
<feature type="transmembrane region" description="Helical" evidence="1">
    <location>
        <begin position="255"/>
        <end position="278"/>
    </location>
</feature>
<dbReference type="InterPro" id="IPR026898">
    <property type="entry name" value="PrsW"/>
</dbReference>
<keyword evidence="3" id="KW-1185">Reference proteome</keyword>
<dbReference type="RefSeq" id="WP_132113450.1">
    <property type="nucleotide sequence ID" value="NZ_SLWS01000002.1"/>
</dbReference>
<keyword evidence="1" id="KW-1133">Transmembrane helix</keyword>
<dbReference type="EMBL" id="SLWS01000002">
    <property type="protein sequence ID" value="TCO61998.1"/>
    <property type="molecule type" value="Genomic_DNA"/>
</dbReference>
<evidence type="ECO:0000313" key="2">
    <source>
        <dbReference type="EMBL" id="TCO61998.1"/>
    </source>
</evidence>
<gene>
    <name evidence="2" type="ORF">EV192_102135</name>
</gene>
<feature type="transmembrane region" description="Helical" evidence="1">
    <location>
        <begin position="75"/>
        <end position="96"/>
    </location>
</feature>
<evidence type="ECO:0000256" key="1">
    <source>
        <dbReference type="SAM" id="Phobius"/>
    </source>
</evidence>
<proteinExistence type="predicted"/>
<feature type="transmembrane region" description="Helical" evidence="1">
    <location>
        <begin position="24"/>
        <end position="42"/>
    </location>
</feature>
<keyword evidence="2" id="KW-0378">Hydrolase</keyword>
<feature type="transmembrane region" description="Helical" evidence="1">
    <location>
        <begin position="221"/>
        <end position="248"/>
    </location>
</feature>
<dbReference type="Pfam" id="PF13367">
    <property type="entry name" value="PrsW-protease"/>
    <property type="match status" value="1"/>
</dbReference>
<reference evidence="2 3" key="1">
    <citation type="submission" date="2019-03" db="EMBL/GenBank/DDBJ databases">
        <title>Genomic Encyclopedia of Type Strains, Phase IV (KMG-IV): sequencing the most valuable type-strain genomes for metagenomic binning, comparative biology and taxonomic classification.</title>
        <authorList>
            <person name="Goeker M."/>
        </authorList>
    </citation>
    <scope>NUCLEOTIDE SEQUENCE [LARGE SCALE GENOMIC DNA]</scope>
    <source>
        <strain evidence="2 3">DSM 45934</strain>
    </source>
</reference>
<dbReference type="PANTHER" id="PTHR36844">
    <property type="entry name" value="PROTEASE PRSW"/>
    <property type="match status" value="1"/>
</dbReference>
<protein>
    <submittedName>
        <fullName evidence="2">Protease prsW family protein</fullName>
    </submittedName>
</protein>
<feature type="transmembrane region" description="Helical" evidence="1">
    <location>
        <begin position="131"/>
        <end position="150"/>
    </location>
</feature>
<keyword evidence="1" id="KW-0472">Membrane</keyword>
<dbReference type="GO" id="GO:0006508">
    <property type="term" value="P:proteolysis"/>
    <property type="evidence" value="ECO:0007669"/>
    <property type="project" value="UniProtKB-KW"/>
</dbReference>
<dbReference type="AlphaFoldDB" id="A0A4R2JX80"/>
<name>A0A4R2JX80_9PSEU</name>
<evidence type="ECO:0000313" key="3">
    <source>
        <dbReference type="Proteomes" id="UP000295680"/>
    </source>
</evidence>
<feature type="transmembrane region" description="Helical" evidence="1">
    <location>
        <begin position="290"/>
        <end position="313"/>
    </location>
</feature>
<keyword evidence="1" id="KW-0812">Transmembrane</keyword>
<feature type="transmembrane region" description="Helical" evidence="1">
    <location>
        <begin position="108"/>
        <end position="125"/>
    </location>
</feature>
<dbReference type="PANTHER" id="PTHR36844:SF1">
    <property type="entry name" value="PROTEASE PRSW"/>
    <property type="match status" value="1"/>
</dbReference>
<comment type="caution">
    <text evidence="2">The sequence shown here is derived from an EMBL/GenBank/DDBJ whole genome shotgun (WGS) entry which is preliminary data.</text>
</comment>
<feature type="transmembrane region" description="Helical" evidence="1">
    <location>
        <begin position="162"/>
        <end position="185"/>
    </location>
</feature>
<dbReference type="Proteomes" id="UP000295680">
    <property type="component" value="Unassembled WGS sequence"/>
</dbReference>